<dbReference type="PANTHER" id="PTHR32444">
    <property type="entry name" value="BULB-TYPE LECTIN DOMAIN-CONTAINING PROTEIN"/>
    <property type="match status" value="1"/>
</dbReference>
<dbReference type="InterPro" id="IPR001480">
    <property type="entry name" value="Bulb-type_lectin_dom"/>
</dbReference>
<keyword evidence="1" id="KW-0732">Signal</keyword>
<protein>
    <submittedName>
        <fullName evidence="5">Receptor-like serine/threonine-protein kinase SD1-7</fullName>
    </submittedName>
</protein>
<keyword evidence="5" id="KW-0808">Transferase</keyword>
<keyword evidence="2" id="KW-1015">Disulfide bond</keyword>
<sequence length="198" mass="22515">MEDVVTFRAIIPLNNNLSMNNVTFIGDIAAFINVSSNLRCFRIVGVARECSRGVKGGLSHLIGVLNTVESGNLLLLNSSNLNNLWQSFDYLTDTLLPGMNVRVDFTSGMSWSFRSWENEEDPSPGVFSLEVEEDDNYIYEKLIVKIKKGSEIYWIGDELSNFTFQSYNRQSNTIRKQGYLTWQGEYTSRLARGIRACR</sequence>
<proteinExistence type="predicted"/>
<keyword evidence="6" id="KW-1185">Reference proteome</keyword>
<evidence type="ECO:0000313" key="6">
    <source>
        <dbReference type="Proteomes" id="UP000634136"/>
    </source>
</evidence>
<dbReference type="OrthoDB" id="785331at2759"/>
<name>A0A834T4X7_9FABA</name>
<dbReference type="Proteomes" id="UP000634136">
    <property type="component" value="Unassembled WGS sequence"/>
</dbReference>
<dbReference type="Pfam" id="PF01453">
    <property type="entry name" value="B_lectin"/>
    <property type="match status" value="1"/>
</dbReference>
<reference evidence="5" key="1">
    <citation type="submission" date="2020-09" db="EMBL/GenBank/DDBJ databases">
        <title>Genome-Enabled Discovery of Anthraquinone Biosynthesis in Senna tora.</title>
        <authorList>
            <person name="Kang S.-H."/>
            <person name="Pandey R.P."/>
            <person name="Lee C.-M."/>
            <person name="Sim J.-S."/>
            <person name="Jeong J.-T."/>
            <person name="Choi B.-S."/>
            <person name="Jung M."/>
            <person name="Ginzburg D."/>
            <person name="Zhao K."/>
            <person name="Won S.Y."/>
            <person name="Oh T.-J."/>
            <person name="Yu Y."/>
            <person name="Kim N.-H."/>
            <person name="Lee O.R."/>
            <person name="Lee T.-H."/>
            <person name="Bashyal P."/>
            <person name="Kim T.-S."/>
            <person name="Lee W.-H."/>
            <person name="Kawkins C."/>
            <person name="Kim C.-K."/>
            <person name="Kim J.S."/>
            <person name="Ahn B.O."/>
            <person name="Rhee S.Y."/>
            <person name="Sohng J.K."/>
        </authorList>
    </citation>
    <scope>NUCLEOTIDE SEQUENCE</scope>
    <source>
        <tissue evidence="5">Leaf</tissue>
    </source>
</reference>
<keyword evidence="3" id="KW-0325">Glycoprotein</keyword>
<dbReference type="GO" id="GO:0016301">
    <property type="term" value="F:kinase activity"/>
    <property type="evidence" value="ECO:0007669"/>
    <property type="project" value="UniProtKB-KW"/>
</dbReference>
<evidence type="ECO:0000256" key="1">
    <source>
        <dbReference type="ARBA" id="ARBA00022729"/>
    </source>
</evidence>
<keyword evidence="5" id="KW-0418">Kinase</keyword>
<comment type="caution">
    <text evidence="5">The sequence shown here is derived from an EMBL/GenBank/DDBJ whole genome shotgun (WGS) entry which is preliminary data.</text>
</comment>
<evidence type="ECO:0000256" key="3">
    <source>
        <dbReference type="ARBA" id="ARBA00023180"/>
    </source>
</evidence>
<feature type="domain" description="Bulb-type lectin" evidence="4">
    <location>
        <begin position="67"/>
        <end position="116"/>
    </location>
</feature>
<organism evidence="5 6">
    <name type="scientific">Senna tora</name>
    <dbReference type="NCBI Taxonomy" id="362788"/>
    <lineage>
        <taxon>Eukaryota</taxon>
        <taxon>Viridiplantae</taxon>
        <taxon>Streptophyta</taxon>
        <taxon>Embryophyta</taxon>
        <taxon>Tracheophyta</taxon>
        <taxon>Spermatophyta</taxon>
        <taxon>Magnoliopsida</taxon>
        <taxon>eudicotyledons</taxon>
        <taxon>Gunneridae</taxon>
        <taxon>Pentapetalae</taxon>
        <taxon>rosids</taxon>
        <taxon>fabids</taxon>
        <taxon>Fabales</taxon>
        <taxon>Fabaceae</taxon>
        <taxon>Caesalpinioideae</taxon>
        <taxon>Cassia clade</taxon>
        <taxon>Senna</taxon>
    </lineage>
</organism>
<keyword evidence="5" id="KW-0675">Receptor</keyword>
<gene>
    <name evidence="5" type="ORF">G2W53_028934</name>
</gene>
<evidence type="ECO:0000259" key="4">
    <source>
        <dbReference type="Pfam" id="PF01453"/>
    </source>
</evidence>
<accession>A0A834T4X7</accession>
<dbReference type="SUPFAM" id="SSF51110">
    <property type="entry name" value="alpha-D-mannose-specific plant lectins"/>
    <property type="match status" value="1"/>
</dbReference>
<evidence type="ECO:0000256" key="2">
    <source>
        <dbReference type="ARBA" id="ARBA00023157"/>
    </source>
</evidence>
<dbReference type="InterPro" id="IPR036426">
    <property type="entry name" value="Bulb-type_lectin_dom_sf"/>
</dbReference>
<dbReference type="EMBL" id="JAAIUW010000009">
    <property type="protein sequence ID" value="KAF7814965.1"/>
    <property type="molecule type" value="Genomic_DNA"/>
</dbReference>
<dbReference type="AlphaFoldDB" id="A0A834T4X7"/>
<evidence type="ECO:0000313" key="5">
    <source>
        <dbReference type="EMBL" id="KAF7814965.1"/>
    </source>
</evidence>
<dbReference type="PANTHER" id="PTHR32444:SF128">
    <property type="entry name" value="CURCULIN-LIKE (MANNOSE-BINDING) LECTIN FAMILY PROTEIN"/>
    <property type="match status" value="1"/>
</dbReference>